<evidence type="ECO:0000256" key="2">
    <source>
        <dbReference type="ARBA" id="ARBA00022737"/>
    </source>
</evidence>
<organism evidence="3 4">
    <name type="scientific">Mitosporidium daphniae</name>
    <dbReference type="NCBI Taxonomy" id="1485682"/>
    <lineage>
        <taxon>Eukaryota</taxon>
        <taxon>Fungi</taxon>
        <taxon>Fungi incertae sedis</taxon>
        <taxon>Microsporidia</taxon>
        <taxon>Mitosporidium</taxon>
    </lineage>
</organism>
<dbReference type="RefSeq" id="XP_013237433.1">
    <property type="nucleotide sequence ID" value="XM_013381979.1"/>
</dbReference>
<evidence type="ECO:0000313" key="4">
    <source>
        <dbReference type="Proteomes" id="UP000029725"/>
    </source>
</evidence>
<dbReference type="Gene3D" id="2.130.10.10">
    <property type="entry name" value="YVTN repeat-like/Quinoprotein amine dehydrogenase"/>
    <property type="match status" value="1"/>
</dbReference>
<proteinExistence type="predicted"/>
<dbReference type="InterPro" id="IPR036322">
    <property type="entry name" value="WD40_repeat_dom_sf"/>
</dbReference>
<keyword evidence="2" id="KW-0677">Repeat</keyword>
<gene>
    <name evidence="3" type="ORF">DI09_48p120</name>
</gene>
<comment type="caution">
    <text evidence="3">The sequence shown here is derived from an EMBL/GenBank/DDBJ whole genome shotgun (WGS) entry which is preliminary data.</text>
</comment>
<dbReference type="HOGENOM" id="CLU_1098724_0_0_1"/>
<dbReference type="InterPro" id="IPR015943">
    <property type="entry name" value="WD40/YVTN_repeat-like_dom_sf"/>
</dbReference>
<name>A0A098VTG3_9MICR</name>
<dbReference type="AlphaFoldDB" id="A0A098VTG3"/>
<dbReference type="GeneID" id="25260098"/>
<dbReference type="OrthoDB" id="10262475at2759"/>
<dbReference type="VEuPathDB" id="MicrosporidiaDB:DI09_48p120"/>
<evidence type="ECO:0000256" key="1">
    <source>
        <dbReference type="ARBA" id="ARBA00022574"/>
    </source>
</evidence>
<dbReference type="EMBL" id="JMKJ01000432">
    <property type="protein sequence ID" value="KGG51006.1"/>
    <property type="molecule type" value="Genomic_DNA"/>
</dbReference>
<dbReference type="Proteomes" id="UP000029725">
    <property type="component" value="Unassembled WGS sequence"/>
</dbReference>
<reference evidence="3 4" key="1">
    <citation type="submission" date="2014-04" db="EMBL/GenBank/DDBJ databases">
        <title>A new species of microsporidia sheds light on the evolution of extreme parasitism.</title>
        <authorList>
            <person name="Haag K.L."/>
            <person name="James T.Y."/>
            <person name="Larsson R."/>
            <person name="Schaer T.M."/>
            <person name="Refardt D."/>
            <person name="Pombert J.-F."/>
            <person name="Ebert D."/>
        </authorList>
    </citation>
    <scope>NUCLEOTIDE SEQUENCE [LARGE SCALE GENOMIC DNA]</scope>
    <source>
        <strain evidence="3 4">UGP3</strain>
        <tissue evidence="3">Spores</tissue>
    </source>
</reference>
<accession>A0A098VTG3</accession>
<protein>
    <submittedName>
        <fullName evidence="3">Uncharacterized protein</fullName>
    </submittedName>
</protein>
<dbReference type="PANTHER" id="PTHR10971">
    <property type="entry name" value="MRNA EXPORT FACTOR AND BUB3"/>
    <property type="match status" value="1"/>
</dbReference>
<evidence type="ECO:0000313" key="3">
    <source>
        <dbReference type="EMBL" id="KGG51006.1"/>
    </source>
</evidence>
<keyword evidence="4" id="KW-1185">Reference proteome</keyword>
<keyword evidence="1" id="KW-0853">WD repeat</keyword>
<sequence length="253" mass="28032">MVSPLLNDGDFELICPPKDGISSLRFFKEPGCNPEYLLATSWDGSVQVHDTQLNKLVSRIVPENNRSILDACILTAGLDRPIIWTGGLSGSLYWCIHHSGRFGSKRCSPGSNQVDLLAAWLKFALCIYVVGFFVSGSWDSHLMLWESTCGPSSTAKLVSNVVLSDKVYAIDCQPVPSTGAYRIVVGMANRNIDVFEVDLNSPKLDCIQKRESSLKYQTRCVRICPIDPNSSRSRSYFSFRMLINRGASECGLH</sequence>
<dbReference type="SUPFAM" id="SSF50978">
    <property type="entry name" value="WD40 repeat-like"/>
    <property type="match status" value="1"/>
</dbReference>